<sequence length="74" mass="7901">MCGDGWLPGPIWNASFWDTELGVAPTIRASHFAIDSGTSDSPFSHTSSISQSALRWFTTPQPVPTATSTMGGSW</sequence>
<keyword evidence="2" id="KW-1185">Reference proteome</keyword>
<proteinExistence type="predicted"/>
<organism evidence="1 2">
    <name type="scientific">Calocera viscosa (strain TUFC12733)</name>
    <dbReference type="NCBI Taxonomy" id="1330018"/>
    <lineage>
        <taxon>Eukaryota</taxon>
        <taxon>Fungi</taxon>
        <taxon>Dikarya</taxon>
        <taxon>Basidiomycota</taxon>
        <taxon>Agaricomycotina</taxon>
        <taxon>Dacrymycetes</taxon>
        <taxon>Dacrymycetales</taxon>
        <taxon>Dacrymycetaceae</taxon>
        <taxon>Calocera</taxon>
    </lineage>
</organism>
<evidence type="ECO:0000313" key="2">
    <source>
        <dbReference type="Proteomes" id="UP000076738"/>
    </source>
</evidence>
<dbReference type="EMBL" id="KV417271">
    <property type="protein sequence ID" value="KZO99823.1"/>
    <property type="molecule type" value="Genomic_DNA"/>
</dbReference>
<evidence type="ECO:0000313" key="1">
    <source>
        <dbReference type="EMBL" id="KZO99823.1"/>
    </source>
</evidence>
<reference evidence="1 2" key="1">
    <citation type="journal article" date="2016" name="Mol. Biol. Evol.">
        <title>Comparative Genomics of Early-Diverging Mushroom-Forming Fungi Provides Insights into the Origins of Lignocellulose Decay Capabilities.</title>
        <authorList>
            <person name="Nagy L.G."/>
            <person name="Riley R."/>
            <person name="Tritt A."/>
            <person name="Adam C."/>
            <person name="Daum C."/>
            <person name="Floudas D."/>
            <person name="Sun H."/>
            <person name="Yadav J.S."/>
            <person name="Pangilinan J."/>
            <person name="Larsson K.H."/>
            <person name="Matsuura K."/>
            <person name="Barry K."/>
            <person name="Labutti K."/>
            <person name="Kuo R."/>
            <person name="Ohm R.A."/>
            <person name="Bhattacharya S.S."/>
            <person name="Shirouzu T."/>
            <person name="Yoshinaga Y."/>
            <person name="Martin F.M."/>
            <person name="Grigoriev I.V."/>
            <person name="Hibbett D.S."/>
        </authorList>
    </citation>
    <scope>NUCLEOTIDE SEQUENCE [LARGE SCALE GENOMIC DNA]</scope>
    <source>
        <strain evidence="1 2">TUFC12733</strain>
    </source>
</reference>
<dbReference type="AlphaFoldDB" id="A0A167QJK6"/>
<name>A0A167QJK6_CALVF</name>
<dbReference type="Proteomes" id="UP000076738">
    <property type="component" value="Unassembled WGS sequence"/>
</dbReference>
<protein>
    <submittedName>
        <fullName evidence="1">Uncharacterized protein</fullName>
    </submittedName>
</protein>
<accession>A0A167QJK6</accession>
<gene>
    <name evidence="1" type="ORF">CALVIDRAFT_534248</name>
</gene>